<dbReference type="InterPro" id="IPR001279">
    <property type="entry name" value="Metallo-B-lactamas"/>
</dbReference>
<feature type="domain" description="Metallo-beta-lactamase" evidence="10">
    <location>
        <begin position="31"/>
        <end position="225"/>
    </location>
</feature>
<dbReference type="PANTHER" id="PTHR43694:SF1">
    <property type="entry name" value="RIBONUCLEASE J"/>
    <property type="match status" value="1"/>
</dbReference>
<keyword evidence="12" id="KW-1185">Reference proteome</keyword>
<dbReference type="EMBL" id="CP074405">
    <property type="protein sequence ID" value="QVI63715.1"/>
    <property type="molecule type" value="Genomic_DNA"/>
</dbReference>
<comment type="function">
    <text evidence="9">An RNase that has 5'-3' exonuclease and possibly endonuclease activity. Involved in maturation of rRNA and in some organisms also mRNA maturation and/or decay.</text>
</comment>
<dbReference type="Gene3D" id="3.10.20.580">
    <property type="match status" value="1"/>
</dbReference>
<comment type="subcellular location">
    <subcellularLocation>
        <location evidence="9">Cytoplasm</location>
    </subcellularLocation>
</comment>
<accession>A0ABX8DA62</accession>
<dbReference type="InterPro" id="IPR004613">
    <property type="entry name" value="RNase_J"/>
</dbReference>
<evidence type="ECO:0000313" key="12">
    <source>
        <dbReference type="Proteomes" id="UP000677804"/>
    </source>
</evidence>
<keyword evidence="8 9" id="KW-0694">RNA-binding</keyword>
<evidence type="ECO:0000259" key="10">
    <source>
        <dbReference type="SMART" id="SM00849"/>
    </source>
</evidence>
<dbReference type="InterPro" id="IPR030854">
    <property type="entry name" value="RNase_J_bac"/>
</dbReference>
<dbReference type="EC" id="3.1.-.-" evidence="9"/>
<dbReference type="RefSeq" id="WP_089802168.1">
    <property type="nucleotide sequence ID" value="NZ_CP074405.1"/>
</dbReference>
<dbReference type="InterPro" id="IPR036866">
    <property type="entry name" value="RibonucZ/Hydroxyglut_hydro"/>
</dbReference>
<evidence type="ECO:0000256" key="8">
    <source>
        <dbReference type="ARBA" id="ARBA00022884"/>
    </source>
</evidence>
<evidence type="ECO:0000256" key="1">
    <source>
        <dbReference type="ARBA" id="ARBA00022490"/>
    </source>
</evidence>
<organism evidence="11 12">
    <name type="scientific">Cellulomonas wangleii</name>
    <dbReference type="NCBI Taxonomy" id="2816956"/>
    <lineage>
        <taxon>Bacteria</taxon>
        <taxon>Bacillati</taxon>
        <taxon>Actinomycetota</taxon>
        <taxon>Actinomycetes</taxon>
        <taxon>Micrococcales</taxon>
        <taxon>Cellulomonadaceae</taxon>
        <taxon>Cellulomonas</taxon>
    </lineage>
</organism>
<keyword evidence="6" id="KW-0862">Zinc</keyword>
<dbReference type="Pfam" id="PF17770">
    <property type="entry name" value="RNase_J_C"/>
    <property type="match status" value="1"/>
</dbReference>
<dbReference type="HAMAP" id="MF_01491">
    <property type="entry name" value="RNase_J_bact"/>
    <property type="match status" value="1"/>
</dbReference>
<keyword evidence="3" id="KW-0479">Metal-binding</keyword>
<dbReference type="Gene3D" id="3.40.50.10710">
    <property type="entry name" value="Metallo-hydrolase/oxidoreductase"/>
    <property type="match status" value="1"/>
</dbReference>
<evidence type="ECO:0000256" key="9">
    <source>
        <dbReference type="HAMAP-Rule" id="MF_01491"/>
    </source>
</evidence>
<reference evidence="11 12" key="1">
    <citation type="submission" date="2021-05" db="EMBL/GenBank/DDBJ databases">
        <title>Novel species in genus Cellulomonas.</title>
        <authorList>
            <person name="Zhang G."/>
        </authorList>
    </citation>
    <scope>NUCLEOTIDE SEQUENCE [LARGE SCALE GENOMIC DNA]</scope>
    <source>
        <strain evidence="12">zg-ZUI222</strain>
    </source>
</reference>
<dbReference type="SMART" id="SM00849">
    <property type="entry name" value="Lactamase_B"/>
    <property type="match status" value="1"/>
</dbReference>
<keyword evidence="7 9" id="KW-0269">Exonuclease</keyword>
<dbReference type="InterPro" id="IPR042173">
    <property type="entry name" value="RNase_J_2"/>
</dbReference>
<keyword evidence="1 9" id="KW-0963">Cytoplasm</keyword>
<evidence type="ECO:0000256" key="6">
    <source>
        <dbReference type="ARBA" id="ARBA00022833"/>
    </source>
</evidence>
<comment type="subunit">
    <text evidence="9">Homodimer, may be a subunit of the RNA degradosome.</text>
</comment>
<proteinExistence type="inferred from homology"/>
<dbReference type="InterPro" id="IPR011108">
    <property type="entry name" value="RMMBL"/>
</dbReference>
<dbReference type="SUPFAM" id="SSF56281">
    <property type="entry name" value="Metallo-hydrolase/oxidoreductase"/>
    <property type="match status" value="1"/>
</dbReference>
<dbReference type="CDD" id="cd07714">
    <property type="entry name" value="RNaseJ_MBL-fold"/>
    <property type="match status" value="1"/>
</dbReference>
<dbReference type="Pfam" id="PF00753">
    <property type="entry name" value="Lactamase_B"/>
    <property type="match status" value="1"/>
</dbReference>
<feature type="binding site" evidence="9">
    <location>
        <begin position="373"/>
        <end position="377"/>
    </location>
    <ligand>
        <name>substrate</name>
    </ligand>
</feature>
<evidence type="ECO:0000313" key="11">
    <source>
        <dbReference type="EMBL" id="QVI63715.1"/>
    </source>
</evidence>
<keyword evidence="2 9" id="KW-0540">Nuclease</keyword>
<dbReference type="Pfam" id="PF07521">
    <property type="entry name" value="RMMBL"/>
    <property type="match status" value="1"/>
</dbReference>
<keyword evidence="9" id="KW-0698">rRNA processing</keyword>
<dbReference type="InterPro" id="IPR055132">
    <property type="entry name" value="RNase_J_b_CASP"/>
</dbReference>
<gene>
    <name evidence="9" type="primary">rnj</name>
    <name evidence="11" type="ORF">KG103_07705</name>
</gene>
<dbReference type="Gene3D" id="3.60.15.10">
    <property type="entry name" value="Ribonuclease Z/Hydroxyacylglutathione hydrolase-like"/>
    <property type="match status" value="1"/>
</dbReference>
<evidence type="ECO:0000256" key="7">
    <source>
        <dbReference type="ARBA" id="ARBA00022839"/>
    </source>
</evidence>
<evidence type="ECO:0000256" key="4">
    <source>
        <dbReference type="ARBA" id="ARBA00022759"/>
    </source>
</evidence>
<keyword evidence="4 9" id="KW-0255">Endonuclease</keyword>
<evidence type="ECO:0000256" key="3">
    <source>
        <dbReference type="ARBA" id="ARBA00022723"/>
    </source>
</evidence>
<dbReference type="Proteomes" id="UP000677804">
    <property type="component" value="Chromosome"/>
</dbReference>
<protein>
    <recommendedName>
        <fullName evidence="9">Ribonuclease J</fullName>
        <shortName evidence="9">RNase J</shortName>
        <ecNumber evidence="9">3.1.-.-</ecNumber>
    </recommendedName>
</protein>
<dbReference type="NCBIfam" id="TIGR00649">
    <property type="entry name" value="MG423"/>
    <property type="match status" value="1"/>
</dbReference>
<keyword evidence="5 9" id="KW-0378">Hydrolase</keyword>
<dbReference type="Pfam" id="PF22505">
    <property type="entry name" value="RNase_J_b_CASP"/>
    <property type="match status" value="1"/>
</dbReference>
<dbReference type="InterPro" id="IPR041636">
    <property type="entry name" value="RNase_J_C"/>
</dbReference>
<name>A0ABX8DA62_9CELL</name>
<dbReference type="PANTHER" id="PTHR43694">
    <property type="entry name" value="RIBONUCLEASE J"/>
    <property type="match status" value="1"/>
</dbReference>
<evidence type="ECO:0000256" key="5">
    <source>
        <dbReference type="ARBA" id="ARBA00022801"/>
    </source>
</evidence>
<evidence type="ECO:0000256" key="2">
    <source>
        <dbReference type="ARBA" id="ARBA00022722"/>
    </source>
</evidence>
<sequence>MSHPHPDLTLPPPLPEGALRIVPLGGLGEVGRNMAVLEYAGRLLVIDCGVLFPEDHQPGVDLILPDFDYIRDRLDDIDAIVLTHGHEDHIGAVPYLLRLRRDIPLVGSQLTLAFVEAKLKEHRIAPLTLPVREGQVEQLGAFECEFVAVNHSIPDALAVAVRTPAGTVLHTGDFKMDQLPLDGRITDLRAFARLGEQGVDLFMVDSTNAEVPGFVTPEREIGPVLDQVFAESTGRVVVASFASHVHRVQQVIDAAVANERKVALVGRSMVRNMGIAAELGYLRVPDGVLVDQKQIEKLPDDRVVLMCTGSQGEPMAALSRIANGDHKVSVGPGDTVVLASSLIPGNENAVFRVINGLMRLGARVVHSGNAKVHVSGHASAGELLYCYNILRPRNVMPVHGEVRHLIANAALAVKTGVPADRVVLAEDGVVVDLIDGRARVVGAVPCGYVYVDGSSVGELTEAELKDRRILGDEGFVSIFAVVSSGDGKVLAGPQIHARGVAEQDDVFDEILPVLTAALEDAARSGATDTHQLQQVMRRVVGRWVSNKLRRRPMIIPVVVEA</sequence>
<comment type="similarity">
    <text evidence="9">Belongs to the metallo-beta-lactamase superfamily. RNA-metabolizing metallo-beta-lactamase-like family. Bacterial RNase J subfamily.</text>
</comment>
<dbReference type="PIRSF" id="PIRSF004803">
    <property type="entry name" value="RnjA"/>
    <property type="match status" value="1"/>
</dbReference>